<feature type="compositionally biased region" description="Basic and acidic residues" evidence="1">
    <location>
        <begin position="640"/>
        <end position="669"/>
    </location>
</feature>
<dbReference type="EMBL" id="OBMM01000004">
    <property type="protein sequence ID" value="SOC23890.1"/>
    <property type="molecule type" value="Genomic_DNA"/>
</dbReference>
<organism evidence="3 4">
    <name type="scientific">Thalassospira xiamenensis</name>
    <dbReference type="NCBI Taxonomy" id="220697"/>
    <lineage>
        <taxon>Bacteria</taxon>
        <taxon>Pseudomonadati</taxon>
        <taxon>Pseudomonadota</taxon>
        <taxon>Alphaproteobacteria</taxon>
        <taxon>Rhodospirillales</taxon>
        <taxon>Thalassospiraceae</taxon>
        <taxon>Thalassospira</taxon>
    </lineage>
</organism>
<dbReference type="Gene3D" id="3.30.420.10">
    <property type="entry name" value="Ribonuclease H-like superfamily/Ribonuclease H"/>
    <property type="match status" value="1"/>
</dbReference>
<dbReference type="SUPFAM" id="SSF53098">
    <property type="entry name" value="Ribonuclease H-like"/>
    <property type="match status" value="1"/>
</dbReference>
<sequence length="691" mass="79019">MLRINDVVVFGEVRYRILDVSDIRYTWINIDTDKAFPERVSLAEVEDFILSETLKKIDDPYSHLAAQLPVHGSVAQQIRDKRMAVIEPLIHQPDIYYRSGRGALVQQVVTESGTAKKTIYAYLRQYWQRGCTPNALLPDYDKSGGRGKKRTASGRKLGRPRSIAPGTGAIVDTGVERMFRIVLDRHYLTEKNHSLPYAHRRFEDMFETAHPDVPKENFPTLAQLRYFYEREYVRPERIRLRANKIEYQKDIRPLQGTATTGVHGPGARYEIDATIADIYLLSADRQKIIGRPTLYVVVDVYSRLIAGFYVGLENPSYVTAMLALVNAMIDKSQLCHSFGYDIEPEDWPSIGLPDAILADRGELLGHQIEYLEQAFGVRIENTPPYRGDAKGIVERHFRTIQADFKPFAPGVVAGTTIKKRGGKDYRLDATLTLEDFTKIIIGSILHRNQSSVLVKYDRDPDMPDTLAPVPINIWQWGIQNRSGRLRNTSESALKLALLPRQKVTLSDYGIQCFGAFYTCRELLASGWLHRTGQQRPGPFIAAYDPSVADIIYVFPDVTKSDYWECSLTDRSREFRGRSIWELWDSQQQQRKSTAAAKLKERESKRSLENVIQETIQNAEKLRPSYFGESKTETLAGINQNRREAREQERQKRRADDKPTEPKPKADVRYLTDQPEDGAFPDFLDDLFGDDE</sequence>
<feature type="region of interest" description="Disordered" evidence="1">
    <location>
        <begin position="138"/>
        <end position="166"/>
    </location>
</feature>
<dbReference type="Proteomes" id="UP000219068">
    <property type="component" value="Unassembled WGS sequence"/>
</dbReference>
<dbReference type="InterPro" id="IPR036397">
    <property type="entry name" value="RNaseH_sf"/>
</dbReference>
<reference evidence="3 4" key="1">
    <citation type="submission" date="2017-08" db="EMBL/GenBank/DDBJ databases">
        <authorList>
            <person name="de Groot N.N."/>
        </authorList>
    </citation>
    <scope>NUCLEOTIDE SEQUENCE [LARGE SCALE GENOMIC DNA]</scope>
    <source>
        <strain evidence="3 4">USBA 78</strain>
    </source>
</reference>
<dbReference type="GO" id="GO:0015074">
    <property type="term" value="P:DNA integration"/>
    <property type="evidence" value="ECO:0007669"/>
    <property type="project" value="InterPro"/>
</dbReference>
<accession>A0A285TMW7</accession>
<evidence type="ECO:0000313" key="3">
    <source>
        <dbReference type="EMBL" id="SOC23890.1"/>
    </source>
</evidence>
<dbReference type="InterPro" id="IPR001584">
    <property type="entry name" value="Integrase_cat-core"/>
</dbReference>
<dbReference type="AlphaFoldDB" id="A0A285TMW7"/>
<protein>
    <submittedName>
        <fullName evidence="3">Mu transposase, C-terminal</fullName>
    </submittedName>
</protein>
<feature type="compositionally biased region" description="Acidic residues" evidence="1">
    <location>
        <begin position="682"/>
        <end position="691"/>
    </location>
</feature>
<dbReference type="RefSeq" id="WP_097052410.1">
    <property type="nucleotide sequence ID" value="NZ_OBMM01000004.1"/>
</dbReference>
<evidence type="ECO:0000313" key="4">
    <source>
        <dbReference type="Proteomes" id="UP000219068"/>
    </source>
</evidence>
<dbReference type="GO" id="GO:0003676">
    <property type="term" value="F:nucleic acid binding"/>
    <property type="evidence" value="ECO:0007669"/>
    <property type="project" value="InterPro"/>
</dbReference>
<gene>
    <name evidence="3" type="ORF">SAMN05428964_104200</name>
</gene>
<name>A0A285TMW7_9PROT</name>
<evidence type="ECO:0000259" key="2">
    <source>
        <dbReference type="PROSITE" id="PS50994"/>
    </source>
</evidence>
<feature type="region of interest" description="Disordered" evidence="1">
    <location>
        <begin position="622"/>
        <end position="691"/>
    </location>
</feature>
<proteinExistence type="predicted"/>
<evidence type="ECO:0000256" key="1">
    <source>
        <dbReference type="SAM" id="MobiDB-lite"/>
    </source>
</evidence>
<feature type="compositionally biased region" description="Basic residues" evidence="1">
    <location>
        <begin position="145"/>
        <end position="159"/>
    </location>
</feature>
<dbReference type="InterPro" id="IPR012337">
    <property type="entry name" value="RNaseH-like_sf"/>
</dbReference>
<dbReference type="PROSITE" id="PS50994">
    <property type="entry name" value="INTEGRASE"/>
    <property type="match status" value="1"/>
</dbReference>
<feature type="domain" description="Integrase catalytic" evidence="2">
    <location>
        <begin position="261"/>
        <end position="478"/>
    </location>
</feature>